<dbReference type="AlphaFoldDB" id="F0X5U8"/>
<organism evidence="2">
    <name type="scientific">Cryptosporidium parvum</name>
    <dbReference type="NCBI Taxonomy" id="5807"/>
    <lineage>
        <taxon>Eukaryota</taxon>
        <taxon>Sar</taxon>
        <taxon>Alveolata</taxon>
        <taxon>Apicomplexa</taxon>
        <taxon>Conoidasida</taxon>
        <taxon>Coccidia</taxon>
        <taxon>Eucoccidiorida</taxon>
        <taxon>Eimeriorina</taxon>
        <taxon>Cryptosporidiidae</taxon>
        <taxon>Cryptosporidium</taxon>
    </lineage>
</organism>
<keyword evidence="1" id="KW-1133">Transmembrane helix</keyword>
<keyword evidence="1" id="KW-0472">Membrane</keyword>
<proteinExistence type="evidence at transcript level"/>
<evidence type="ECO:0000256" key="1">
    <source>
        <dbReference type="SAM" id="Phobius"/>
    </source>
</evidence>
<feature type="non-terminal residue" evidence="2">
    <location>
        <position position="92"/>
    </location>
</feature>
<dbReference type="EMBL" id="FX115866">
    <property type="protein sequence ID" value="BAJ77969.1"/>
    <property type="molecule type" value="mRNA"/>
</dbReference>
<sequence>MLSSALLLFKLLELFNSEESLITFARCDSAKFLVKSIFFCSWLLFIGIIKWLSLSSGIKLKVSLILLRISLVLRSSPKILALFFILVILSAE</sequence>
<feature type="transmembrane region" description="Helical" evidence="1">
    <location>
        <begin position="65"/>
        <end position="89"/>
    </location>
</feature>
<evidence type="ECO:0000313" key="2">
    <source>
        <dbReference type="EMBL" id="BAJ77969.1"/>
    </source>
</evidence>
<accession>F0X5U8</accession>
<feature type="transmembrane region" description="Helical" evidence="1">
    <location>
        <begin position="33"/>
        <end position="53"/>
    </location>
</feature>
<protein>
    <submittedName>
        <fullName evidence="2">Uncharacterized protein</fullName>
    </submittedName>
</protein>
<name>F0X5U8_CRYPV</name>
<keyword evidence="1" id="KW-0812">Transmembrane</keyword>
<reference evidence="2" key="1">
    <citation type="submission" date="2011-02" db="EMBL/GenBank/DDBJ databases">
        <title>Construction and analysis of full-length cDNA library of Cryptosporidium parvum.</title>
        <authorList>
            <person name="Yamagishi J."/>
            <person name="Wakaguri H."/>
            <person name="Sugano S."/>
            <person name="Kawano S."/>
            <person name="Fujisaki K."/>
            <person name="Sugimoto C."/>
            <person name="Watanabe J."/>
            <person name="Suzuki Y."/>
            <person name="Kimata I."/>
            <person name="Xuan X."/>
        </authorList>
    </citation>
    <scope>NUCLEOTIDE SEQUENCE</scope>
    <source>
        <strain evidence="2">HNJ-1</strain>
    </source>
</reference>